<dbReference type="AlphaFoldDB" id="A0A1F8ACR0"/>
<dbReference type="EMBL" id="LYCR01000008">
    <property type="protein sequence ID" value="OGM49493.1"/>
    <property type="molecule type" value="Genomic_DNA"/>
</dbReference>
<dbReference type="Proteomes" id="UP000179179">
    <property type="component" value="Unassembled WGS sequence"/>
</dbReference>
<dbReference type="RefSeq" id="XP_022393210.1">
    <property type="nucleotide sequence ID" value="XM_022528854.1"/>
</dbReference>
<gene>
    <name evidence="2" type="ORF">ABOM_001724</name>
</gene>
<dbReference type="OrthoDB" id="2130169at2759"/>
<protein>
    <submittedName>
        <fullName evidence="2">NAD dependent epimerase/dehydratase family protein</fullName>
    </submittedName>
</protein>
<dbReference type="InterPro" id="IPR051783">
    <property type="entry name" value="NAD(P)-dependent_oxidoreduct"/>
</dbReference>
<dbReference type="PANTHER" id="PTHR48079">
    <property type="entry name" value="PROTEIN YEEZ"/>
    <property type="match status" value="1"/>
</dbReference>
<dbReference type="GO" id="GO:0004029">
    <property type="term" value="F:aldehyde dehydrogenase (NAD+) activity"/>
    <property type="evidence" value="ECO:0007669"/>
    <property type="project" value="TreeGrafter"/>
</dbReference>
<dbReference type="SUPFAM" id="SSF51735">
    <property type="entry name" value="NAD(P)-binding Rossmann-fold domains"/>
    <property type="match status" value="1"/>
</dbReference>
<dbReference type="GO" id="GO:0005737">
    <property type="term" value="C:cytoplasm"/>
    <property type="evidence" value="ECO:0007669"/>
    <property type="project" value="TreeGrafter"/>
</dbReference>
<organism evidence="2 3">
    <name type="scientific">Aspergillus bombycis</name>
    <dbReference type="NCBI Taxonomy" id="109264"/>
    <lineage>
        <taxon>Eukaryota</taxon>
        <taxon>Fungi</taxon>
        <taxon>Dikarya</taxon>
        <taxon>Ascomycota</taxon>
        <taxon>Pezizomycotina</taxon>
        <taxon>Eurotiomycetes</taxon>
        <taxon>Eurotiomycetidae</taxon>
        <taxon>Eurotiales</taxon>
        <taxon>Aspergillaceae</taxon>
        <taxon>Aspergillus</taxon>
    </lineage>
</organism>
<evidence type="ECO:0000259" key="1">
    <source>
        <dbReference type="Pfam" id="PF13460"/>
    </source>
</evidence>
<evidence type="ECO:0000313" key="2">
    <source>
        <dbReference type="EMBL" id="OGM49493.1"/>
    </source>
</evidence>
<feature type="domain" description="NAD(P)-binding" evidence="1">
    <location>
        <begin position="10"/>
        <end position="95"/>
    </location>
</feature>
<proteinExistence type="predicted"/>
<comment type="caution">
    <text evidence="2">The sequence shown here is derived from an EMBL/GenBank/DDBJ whole genome shotgun (WGS) entry which is preliminary data.</text>
</comment>
<dbReference type="InterPro" id="IPR036291">
    <property type="entry name" value="NAD(P)-bd_dom_sf"/>
</dbReference>
<dbReference type="InterPro" id="IPR016040">
    <property type="entry name" value="NAD(P)-bd_dom"/>
</dbReference>
<dbReference type="Gene3D" id="3.40.50.720">
    <property type="entry name" value="NAD(P)-binding Rossmann-like Domain"/>
    <property type="match status" value="1"/>
</dbReference>
<dbReference type="Pfam" id="PF13460">
    <property type="entry name" value="NAD_binding_10"/>
    <property type="match status" value="1"/>
</dbReference>
<dbReference type="STRING" id="109264.A0A1F8ACR0"/>
<accession>A0A1F8ACR0</accession>
<name>A0A1F8ACR0_9EURO</name>
<keyword evidence="3" id="KW-1185">Reference proteome</keyword>
<reference evidence="2 3" key="1">
    <citation type="journal article" date="2016" name="Genome Biol. Evol.">
        <title>Draft genome sequence of an aflatoxigenic Aspergillus species, A. bombycis.</title>
        <authorList>
            <person name="Moore G.G."/>
            <person name="Mack B.M."/>
            <person name="Beltz S.B."/>
            <person name="Gilbert M.K."/>
        </authorList>
    </citation>
    <scope>NUCLEOTIDE SEQUENCE [LARGE SCALE GENOMIC DNA]</scope>
    <source>
        <strain evidence="3">NRRL 26010</strain>
    </source>
</reference>
<sequence>MPSVFLVGPGLIGGEVLDLLIKGEKYNITTLVRREAACPAFHELGVQTVLGSLSDKDVIATQTAASDIVIHTATADDLPSVQAILEGVRERTQRRQQTIYIHTSGASLLGDNAEGSYRSDFIFDDENPSSIDALPDAAAH</sequence>
<dbReference type="PANTHER" id="PTHR48079:SF6">
    <property type="entry name" value="NAD(P)-BINDING DOMAIN-CONTAINING PROTEIN-RELATED"/>
    <property type="match status" value="1"/>
</dbReference>
<dbReference type="GeneID" id="34445114"/>
<evidence type="ECO:0000313" key="3">
    <source>
        <dbReference type="Proteomes" id="UP000179179"/>
    </source>
</evidence>